<dbReference type="InterPro" id="IPR001650">
    <property type="entry name" value="Helicase_C-like"/>
</dbReference>
<proteinExistence type="predicted"/>
<dbReference type="InterPro" id="IPR027417">
    <property type="entry name" value="P-loop_NTPase"/>
</dbReference>
<dbReference type="InterPro" id="IPR014014">
    <property type="entry name" value="RNA_helicase_DEAD_Q_motif"/>
</dbReference>
<evidence type="ECO:0000256" key="7">
    <source>
        <dbReference type="SAM" id="MobiDB-lite"/>
    </source>
</evidence>
<dbReference type="CDD" id="cd17950">
    <property type="entry name" value="DEADc_DDX39"/>
    <property type="match status" value="1"/>
</dbReference>
<dbReference type="PROSITE" id="PS51195">
    <property type="entry name" value="Q_MOTIF"/>
    <property type="match status" value="1"/>
</dbReference>
<dbReference type="SMART" id="SM00487">
    <property type="entry name" value="DEXDc"/>
    <property type="match status" value="1"/>
</dbReference>
<dbReference type="PANTHER" id="PTHR47958">
    <property type="entry name" value="ATP-DEPENDENT RNA HELICASE DBP3"/>
    <property type="match status" value="1"/>
</dbReference>
<keyword evidence="4 12" id="KW-0347">Helicase</keyword>
<evidence type="ECO:0000256" key="5">
    <source>
        <dbReference type="ARBA" id="ARBA00022840"/>
    </source>
</evidence>
<feature type="region of interest" description="Disordered" evidence="7">
    <location>
        <begin position="162"/>
        <end position="186"/>
    </location>
</feature>
<feature type="domain" description="Helicase C-terminal" evidence="9">
    <location>
        <begin position="409"/>
        <end position="607"/>
    </location>
</feature>
<accession>A0A6P5C231</accession>
<evidence type="ECO:0000259" key="8">
    <source>
        <dbReference type="PROSITE" id="PS51192"/>
    </source>
</evidence>
<evidence type="ECO:0000256" key="6">
    <source>
        <dbReference type="PROSITE-ProRule" id="PRU00552"/>
    </source>
</evidence>
<keyword evidence="5" id="KW-0067">ATP-binding</keyword>
<dbReference type="GeneID" id="109561488"/>
<dbReference type="SMART" id="SM00490">
    <property type="entry name" value="HELICc"/>
    <property type="match status" value="1"/>
</dbReference>
<name>A0A6P5C231_BOSIN</name>
<evidence type="ECO:0000256" key="2">
    <source>
        <dbReference type="ARBA" id="ARBA00022741"/>
    </source>
</evidence>
<dbReference type="CDD" id="cd18787">
    <property type="entry name" value="SF2_C_DEAD"/>
    <property type="match status" value="1"/>
</dbReference>
<feature type="domain" description="DEAD-box RNA helicase Q" evidence="10">
    <location>
        <begin position="193"/>
        <end position="221"/>
    </location>
</feature>
<dbReference type="InterPro" id="IPR014001">
    <property type="entry name" value="Helicase_ATP-bd"/>
</dbReference>
<evidence type="ECO:0000256" key="4">
    <source>
        <dbReference type="ARBA" id="ARBA00022806"/>
    </source>
</evidence>
<dbReference type="PROSITE" id="PS51192">
    <property type="entry name" value="HELICASE_ATP_BIND_1"/>
    <property type="match status" value="1"/>
</dbReference>
<evidence type="ECO:0000313" key="12">
    <source>
        <dbReference type="RefSeq" id="XP_019819540.2"/>
    </source>
</evidence>
<evidence type="ECO:0000259" key="10">
    <source>
        <dbReference type="PROSITE" id="PS51195"/>
    </source>
</evidence>
<dbReference type="Proteomes" id="UP001652663">
    <property type="component" value="Chromosome 7"/>
</dbReference>
<dbReference type="EC" id="3.6.4.13" evidence="1"/>
<dbReference type="RefSeq" id="XP_019819540.2">
    <property type="nucleotide sequence ID" value="XM_019963981.2"/>
</dbReference>
<organism evidence="11 12">
    <name type="scientific">Bos indicus</name>
    <name type="common">Zebu</name>
    <dbReference type="NCBI Taxonomy" id="9915"/>
    <lineage>
        <taxon>Eukaryota</taxon>
        <taxon>Metazoa</taxon>
        <taxon>Chordata</taxon>
        <taxon>Craniata</taxon>
        <taxon>Vertebrata</taxon>
        <taxon>Euteleostomi</taxon>
        <taxon>Mammalia</taxon>
        <taxon>Eutheria</taxon>
        <taxon>Laurasiatheria</taxon>
        <taxon>Artiodactyla</taxon>
        <taxon>Ruminantia</taxon>
        <taxon>Pecora</taxon>
        <taxon>Bovidae</taxon>
        <taxon>Bovinae</taxon>
        <taxon>Bos</taxon>
    </lineage>
</organism>
<feature type="domain" description="Helicase ATP-binding" evidence="8">
    <location>
        <begin position="224"/>
        <end position="397"/>
    </location>
</feature>
<gene>
    <name evidence="12" type="primary">DDX39A</name>
</gene>
<dbReference type="OrthoDB" id="196131at2759"/>
<feature type="short sequence motif" description="Q motif" evidence="6">
    <location>
        <begin position="193"/>
        <end position="221"/>
    </location>
</feature>
<dbReference type="GO" id="GO:0004386">
    <property type="term" value="F:helicase activity"/>
    <property type="evidence" value="ECO:0007669"/>
    <property type="project" value="UniProtKB-KW"/>
</dbReference>
<evidence type="ECO:0000313" key="11">
    <source>
        <dbReference type="Proteomes" id="UP001652663"/>
    </source>
</evidence>
<dbReference type="Gene3D" id="3.40.50.300">
    <property type="entry name" value="P-loop containing nucleotide triphosphate hydrolases"/>
    <property type="match status" value="2"/>
</dbReference>
<dbReference type="InterPro" id="IPR011545">
    <property type="entry name" value="DEAD/DEAH_box_helicase_dom"/>
</dbReference>
<protein>
    <recommendedName>
        <fullName evidence="1">RNA helicase</fullName>
        <ecNumber evidence="1">3.6.4.13</ecNumber>
    </recommendedName>
</protein>
<sequence>MRLGVAWNGVSRGQRGRLQLERNWGFTWCTCGCGLKGPSRGEAAWWRVVEMWEQQVEAGKCYTGRVVGPAVGVSGGGELKRNQRMMSSLGFSGWAARPDPRTSPTLDLCLQLTASVQPAPSSPSGNFPACVSHHYCFSEPCSPSSVRSSMAEQDVENELLDYEEDEEPQAPPESAPPPPKKDVKGSYVSIHSSGFRDFLLKPELLRAIVDCGFEHPSEVQHECIPQAILGMDILCQAKSGMGKTAVFVLATLQQIEPVNGQVTVLVMCHTRELAFQISKEYERFSKYMPSVKVSVFFGGLSIKKDEEVLKRNCPHVVVGTPGRILALVRNRSLNLRNVKHFVLDECDKMLEQLDMRRDVQEIFRLTPHEKQCMMFSATLSKEIRPVCRKFMQDPMEVFVDDETKLTLHGLQQYYVKLKDSEKNRKLFDLLDVLEFNQVVIFVKSVQRCMALAQLLVEQNFPAIAIHRGMAQEERLSRYQQFKDFQRRILVATNLFGRGMDIERVNIVFNYDMPEDSDTYLHRVSGPWGCPFPSCPFLRVGVGWGPLSVLSLTLAPVSLQVARAGRFGTKGLAVTFVSDENDAKILNDVQDRFEVNVAELPEEIDISTYIEQSR</sequence>
<dbReference type="Pfam" id="PF00270">
    <property type="entry name" value="DEAD"/>
    <property type="match status" value="1"/>
</dbReference>
<dbReference type="SUPFAM" id="SSF52540">
    <property type="entry name" value="P-loop containing nucleoside triphosphate hydrolases"/>
    <property type="match status" value="2"/>
</dbReference>
<keyword evidence="3" id="KW-0378">Hydrolase</keyword>
<keyword evidence="11" id="KW-1185">Reference proteome</keyword>
<reference evidence="12" key="1">
    <citation type="submission" date="2025-08" db="UniProtKB">
        <authorList>
            <consortium name="RefSeq"/>
        </authorList>
    </citation>
    <scope>IDENTIFICATION</scope>
    <source>
        <tissue evidence="12">Blood</tissue>
    </source>
</reference>
<evidence type="ECO:0000256" key="1">
    <source>
        <dbReference type="ARBA" id="ARBA00012552"/>
    </source>
</evidence>
<evidence type="ECO:0000256" key="3">
    <source>
        <dbReference type="ARBA" id="ARBA00022801"/>
    </source>
</evidence>
<evidence type="ECO:0000259" key="9">
    <source>
        <dbReference type="PROSITE" id="PS51194"/>
    </source>
</evidence>
<dbReference type="Pfam" id="PF00271">
    <property type="entry name" value="Helicase_C"/>
    <property type="match status" value="1"/>
</dbReference>
<keyword evidence="2" id="KW-0547">Nucleotide-binding</keyword>
<dbReference type="PROSITE" id="PS51194">
    <property type="entry name" value="HELICASE_CTER"/>
    <property type="match status" value="1"/>
</dbReference>
<feature type="compositionally biased region" description="Pro residues" evidence="7">
    <location>
        <begin position="169"/>
        <end position="178"/>
    </location>
</feature>